<reference evidence="2 3" key="1">
    <citation type="journal article" date="2024" name="Int. J. Mol. Sci.">
        <title>Exploration of Alicyclobacillus spp. Genome in Search of Antibiotic Resistance.</title>
        <authorList>
            <person name="Bucka-Kolendo J."/>
            <person name="Kiousi D.E."/>
            <person name="Dekowska A."/>
            <person name="Mikolajczuk-Szczyrba A."/>
            <person name="Karadedos D.M."/>
            <person name="Michael P."/>
            <person name="Galanis A."/>
            <person name="Sokolowska B."/>
        </authorList>
    </citation>
    <scope>NUCLEOTIDE SEQUENCE [LARGE SCALE GENOMIC DNA]</scope>
    <source>
        <strain evidence="2 3">KKP 3000</strain>
    </source>
</reference>
<dbReference type="PIRSF" id="PIRSF000915">
    <property type="entry name" value="PGP-type_phosphatase"/>
    <property type="match status" value="1"/>
</dbReference>
<keyword evidence="1" id="KW-0460">Magnesium</keyword>
<sequence>MTRRFKLALLDLDGTLWRDGHVIEGAPEFVERLRHDGVQPVFFTNNSSRTPSEVVGALLRCGIAAESNEVCTSAQAAAHALTERIPAGSTVTFVGKTGLEEALTDAGFAAKRARGSELTEAWVKEAKAAVVGMDPAVTYLDLAVVTRVAHRLGWFVLTNSDARYPTEDGFLPGNGSLGALVETASGVKPLVTGKPDRRFVEFALERYGATASETVIVGDNPYTDVLAGAAAGVYTIHVRSGVSFPEDENAPVADETVESVEKIFRQ</sequence>
<dbReference type="PANTHER" id="PTHR19288:SF46">
    <property type="entry name" value="HALOACID DEHALOGENASE-LIKE HYDROLASE DOMAIN-CONTAINING PROTEIN 2"/>
    <property type="match status" value="1"/>
</dbReference>
<dbReference type="EMBL" id="JBDXSU010000014">
    <property type="protein sequence ID" value="MFB5191817.1"/>
    <property type="molecule type" value="Genomic_DNA"/>
</dbReference>
<dbReference type="EC" id="3.1.3.-" evidence="1"/>
<dbReference type="Proteomes" id="UP001579974">
    <property type="component" value="Unassembled WGS sequence"/>
</dbReference>
<dbReference type="Gene3D" id="3.40.50.1000">
    <property type="entry name" value="HAD superfamily/HAD-like"/>
    <property type="match status" value="2"/>
</dbReference>
<comment type="cofactor">
    <cofactor evidence="1">
        <name>Mg(2+)</name>
        <dbReference type="ChEBI" id="CHEBI:18420"/>
    </cofactor>
</comment>
<evidence type="ECO:0000313" key="2">
    <source>
        <dbReference type="EMBL" id="MFB5191817.1"/>
    </source>
</evidence>
<keyword evidence="3" id="KW-1185">Reference proteome</keyword>
<dbReference type="SFLD" id="SFLDG01129">
    <property type="entry name" value="C1.5:_HAD__Beta-PGM__Phosphata"/>
    <property type="match status" value="1"/>
</dbReference>
<dbReference type="InterPro" id="IPR006357">
    <property type="entry name" value="HAD-SF_hydro_IIA"/>
</dbReference>
<dbReference type="SUPFAM" id="SSF56784">
    <property type="entry name" value="HAD-like"/>
    <property type="match status" value="1"/>
</dbReference>
<keyword evidence="2" id="KW-0378">Hydrolase</keyword>
<evidence type="ECO:0000313" key="3">
    <source>
        <dbReference type="Proteomes" id="UP001579974"/>
    </source>
</evidence>
<accession>A0ABV5AHU2</accession>
<dbReference type="Pfam" id="PF13344">
    <property type="entry name" value="Hydrolase_6"/>
    <property type="match status" value="1"/>
</dbReference>
<comment type="similarity">
    <text evidence="1">Belongs to the HAD-like hydrolase superfamily. NagD family.</text>
</comment>
<keyword evidence="1" id="KW-0479">Metal-binding</keyword>
<dbReference type="GO" id="GO:0016787">
    <property type="term" value="F:hydrolase activity"/>
    <property type="evidence" value="ECO:0007669"/>
    <property type="project" value="UniProtKB-KW"/>
</dbReference>
<dbReference type="NCBIfam" id="TIGR01460">
    <property type="entry name" value="HAD-SF-IIA"/>
    <property type="match status" value="1"/>
</dbReference>
<organism evidence="2 3">
    <name type="scientific">Alicyclobacillus fastidiosus</name>
    <dbReference type="NCBI Taxonomy" id="392011"/>
    <lineage>
        <taxon>Bacteria</taxon>
        <taxon>Bacillati</taxon>
        <taxon>Bacillota</taxon>
        <taxon>Bacilli</taxon>
        <taxon>Bacillales</taxon>
        <taxon>Alicyclobacillaceae</taxon>
        <taxon>Alicyclobacillus</taxon>
    </lineage>
</organism>
<comment type="function">
    <text evidence="1">Catalyzes the dephosphorylation of 2-6 carbon acid sugars in vitro.</text>
</comment>
<dbReference type="SFLD" id="SFLDS00003">
    <property type="entry name" value="Haloacid_Dehalogenase"/>
    <property type="match status" value="1"/>
</dbReference>
<protein>
    <recommendedName>
        <fullName evidence="1">Acid sugar phosphatase</fullName>
        <ecNumber evidence="1">3.1.3.-</ecNumber>
    </recommendedName>
</protein>
<comment type="caution">
    <text evidence="2">The sequence shown here is derived from an EMBL/GenBank/DDBJ whole genome shotgun (WGS) entry which is preliminary data.</text>
</comment>
<dbReference type="InterPro" id="IPR023214">
    <property type="entry name" value="HAD_sf"/>
</dbReference>
<name>A0ABV5AHU2_9BACL</name>
<dbReference type="Pfam" id="PF13242">
    <property type="entry name" value="Hydrolase_like"/>
    <property type="match status" value="1"/>
</dbReference>
<dbReference type="InterPro" id="IPR036412">
    <property type="entry name" value="HAD-like_sf"/>
</dbReference>
<dbReference type="PANTHER" id="PTHR19288">
    <property type="entry name" value="4-NITROPHENYLPHOSPHATASE-RELATED"/>
    <property type="match status" value="1"/>
</dbReference>
<dbReference type="RefSeq" id="WP_275476458.1">
    <property type="nucleotide sequence ID" value="NZ_CP162940.1"/>
</dbReference>
<gene>
    <name evidence="2" type="ORF">KKP3000_000600</name>
</gene>
<proteinExistence type="inferred from homology"/>
<evidence type="ECO:0000256" key="1">
    <source>
        <dbReference type="PIRNR" id="PIRNR000915"/>
    </source>
</evidence>